<keyword evidence="1" id="KW-0143">Chaperone</keyword>
<feature type="domain" description="J" evidence="4">
    <location>
        <begin position="27"/>
        <end position="99"/>
    </location>
</feature>
<sequence>MRQRTRRTITSFVWKFWVHFPLACLQSRSAVLNLPPSASDSEVRERYRALSVVFHPDKQHEERSKGTASKTFLEIQKAYEVLSDPFQRYVIRLFIGEEGLSVEWSESWRSRPIEQVRTDLKRVWIDLEQQRIDRLAQARGTVTCGIDATTLFDDDPDYYSPQLHRRLLERLSFLRVSNFGTRYSLKKTISDKTRLVLTTNVSRMSDALERKVATSTKLSGTIRHQFSPRLTLESTLSPLRTPALDLKGTYQTDRGSISATLTLLLNRLLAFHPPLYPPLRVTMMRSLSTKRPLQGVINVATGPSPSFSMDIISPSFFDWRPMPVLAEEPDHGDVKPAILNPESPFSLGTTYRSFGFAIEGLMTRLKSEVGVNFEELALQLKMAAELGLTGLTGLAGGIWTSSAGSEVGAFVQLGADGVNLRLEFFYMGQRLVIPILLGLEYDGPLALGTVAVPSTAFALGYYFILRPKRIQERKRLIQQARREVEDSDAHRESEAVQYMLKDLANRHMQAESKRNGLIISEATYGVEDVDEESRSIGVDVTIPLQALVHNSQLYIPGRSSKTSLQGFFDPCPPLPKVLRIRYTFDGRMHYAEIPDGSPVAIPLEGAFPSNTQQGQF</sequence>
<dbReference type="PRINTS" id="PR00625">
    <property type="entry name" value="JDOMAIN"/>
</dbReference>
<dbReference type="Gene3D" id="1.10.287.110">
    <property type="entry name" value="DnaJ domain"/>
    <property type="match status" value="1"/>
</dbReference>
<feature type="chain" id="PRO_5022913040" description="J domain-containing protein" evidence="3">
    <location>
        <begin position="24"/>
        <end position="616"/>
    </location>
</feature>
<dbReference type="Pfam" id="PF22774">
    <property type="entry name" value="DNAJC11_beta-barrel"/>
    <property type="match status" value="1"/>
</dbReference>
<dbReference type="EMBL" id="ML213516">
    <property type="protein sequence ID" value="TFK49401.1"/>
    <property type="molecule type" value="Genomic_DNA"/>
</dbReference>
<keyword evidence="3" id="KW-0732">Signal</keyword>
<dbReference type="GO" id="GO:0042407">
    <property type="term" value="P:cristae formation"/>
    <property type="evidence" value="ECO:0007669"/>
    <property type="project" value="TreeGrafter"/>
</dbReference>
<evidence type="ECO:0000313" key="6">
    <source>
        <dbReference type="Proteomes" id="UP000305948"/>
    </source>
</evidence>
<dbReference type="PANTHER" id="PTHR44157">
    <property type="entry name" value="DNAJ HOMOLOG SUBFAMILY C MEMBER 11"/>
    <property type="match status" value="1"/>
</dbReference>
<name>A0A5C3N6K6_9AGAM</name>
<dbReference type="Pfam" id="PF11875">
    <property type="entry name" value="DnaJ-like_C11_C"/>
    <property type="match status" value="1"/>
</dbReference>
<gene>
    <name evidence="5" type="ORF">OE88DRAFT_1633293</name>
</gene>
<dbReference type="GO" id="GO:0005739">
    <property type="term" value="C:mitochondrion"/>
    <property type="evidence" value="ECO:0007669"/>
    <property type="project" value="GOC"/>
</dbReference>
<protein>
    <recommendedName>
        <fullName evidence="4">J domain-containing protein</fullName>
    </recommendedName>
</protein>
<feature type="transmembrane region" description="Helical" evidence="2">
    <location>
        <begin position="445"/>
        <end position="465"/>
    </location>
</feature>
<dbReference type="STRING" id="5364.A0A5C3N6K6"/>
<reference evidence="5 6" key="1">
    <citation type="journal article" date="2019" name="Nat. Ecol. Evol.">
        <title>Megaphylogeny resolves global patterns of mushroom evolution.</title>
        <authorList>
            <person name="Varga T."/>
            <person name="Krizsan K."/>
            <person name="Foldi C."/>
            <person name="Dima B."/>
            <person name="Sanchez-Garcia M."/>
            <person name="Sanchez-Ramirez S."/>
            <person name="Szollosi G.J."/>
            <person name="Szarkandi J.G."/>
            <person name="Papp V."/>
            <person name="Albert L."/>
            <person name="Andreopoulos W."/>
            <person name="Angelini C."/>
            <person name="Antonin V."/>
            <person name="Barry K.W."/>
            <person name="Bougher N.L."/>
            <person name="Buchanan P."/>
            <person name="Buyck B."/>
            <person name="Bense V."/>
            <person name="Catcheside P."/>
            <person name="Chovatia M."/>
            <person name="Cooper J."/>
            <person name="Damon W."/>
            <person name="Desjardin D."/>
            <person name="Finy P."/>
            <person name="Geml J."/>
            <person name="Haridas S."/>
            <person name="Hughes K."/>
            <person name="Justo A."/>
            <person name="Karasinski D."/>
            <person name="Kautmanova I."/>
            <person name="Kiss B."/>
            <person name="Kocsube S."/>
            <person name="Kotiranta H."/>
            <person name="LaButti K.M."/>
            <person name="Lechner B.E."/>
            <person name="Liimatainen K."/>
            <person name="Lipzen A."/>
            <person name="Lukacs Z."/>
            <person name="Mihaltcheva S."/>
            <person name="Morgado L.N."/>
            <person name="Niskanen T."/>
            <person name="Noordeloos M.E."/>
            <person name="Ohm R.A."/>
            <person name="Ortiz-Santana B."/>
            <person name="Ovrebo C."/>
            <person name="Racz N."/>
            <person name="Riley R."/>
            <person name="Savchenko A."/>
            <person name="Shiryaev A."/>
            <person name="Soop K."/>
            <person name="Spirin V."/>
            <person name="Szebenyi C."/>
            <person name="Tomsovsky M."/>
            <person name="Tulloss R.E."/>
            <person name="Uehling J."/>
            <person name="Grigoriev I.V."/>
            <person name="Vagvolgyi C."/>
            <person name="Papp T."/>
            <person name="Martin F.M."/>
            <person name="Miettinen O."/>
            <person name="Hibbett D.S."/>
            <person name="Nagy L.G."/>
        </authorList>
    </citation>
    <scope>NUCLEOTIDE SEQUENCE [LARGE SCALE GENOMIC DNA]</scope>
    <source>
        <strain evidence="5 6">OMC1185</strain>
    </source>
</reference>
<keyword evidence="2" id="KW-0812">Transmembrane</keyword>
<keyword evidence="6" id="KW-1185">Reference proteome</keyword>
<proteinExistence type="predicted"/>
<dbReference type="InterPro" id="IPR055225">
    <property type="entry name" value="DNAJC11-like_beta-barrel"/>
</dbReference>
<dbReference type="InterPro" id="IPR001623">
    <property type="entry name" value="DnaJ_domain"/>
</dbReference>
<dbReference type="InterPro" id="IPR024586">
    <property type="entry name" value="DnaJ-like_C11_C"/>
</dbReference>
<organism evidence="5 6">
    <name type="scientific">Heliocybe sulcata</name>
    <dbReference type="NCBI Taxonomy" id="5364"/>
    <lineage>
        <taxon>Eukaryota</taxon>
        <taxon>Fungi</taxon>
        <taxon>Dikarya</taxon>
        <taxon>Basidiomycota</taxon>
        <taxon>Agaricomycotina</taxon>
        <taxon>Agaricomycetes</taxon>
        <taxon>Gloeophyllales</taxon>
        <taxon>Gloeophyllaceae</taxon>
        <taxon>Heliocybe</taxon>
    </lineage>
</organism>
<keyword evidence="2" id="KW-1133">Transmembrane helix</keyword>
<evidence type="ECO:0000256" key="1">
    <source>
        <dbReference type="ARBA" id="ARBA00023186"/>
    </source>
</evidence>
<dbReference type="Pfam" id="PF00226">
    <property type="entry name" value="DnaJ"/>
    <property type="match status" value="1"/>
</dbReference>
<dbReference type="InterPro" id="IPR036869">
    <property type="entry name" value="J_dom_sf"/>
</dbReference>
<dbReference type="SMART" id="SM00271">
    <property type="entry name" value="DnaJ"/>
    <property type="match status" value="1"/>
</dbReference>
<dbReference type="AlphaFoldDB" id="A0A5C3N6K6"/>
<accession>A0A5C3N6K6</accession>
<dbReference type="OrthoDB" id="10250354at2759"/>
<dbReference type="SUPFAM" id="SSF46565">
    <property type="entry name" value="Chaperone J-domain"/>
    <property type="match status" value="1"/>
</dbReference>
<dbReference type="CDD" id="cd06257">
    <property type="entry name" value="DnaJ"/>
    <property type="match status" value="1"/>
</dbReference>
<dbReference type="PANTHER" id="PTHR44157:SF1">
    <property type="entry name" value="DNAJ HOMOLOG SUBFAMILY C MEMBER 11"/>
    <property type="match status" value="1"/>
</dbReference>
<evidence type="ECO:0000256" key="2">
    <source>
        <dbReference type="SAM" id="Phobius"/>
    </source>
</evidence>
<keyword evidence="2" id="KW-0472">Membrane</keyword>
<dbReference type="InterPro" id="IPR052243">
    <property type="entry name" value="Mito_inner_membrane_organizer"/>
</dbReference>
<evidence type="ECO:0000256" key="3">
    <source>
        <dbReference type="SAM" id="SignalP"/>
    </source>
</evidence>
<feature type="signal peptide" evidence="3">
    <location>
        <begin position="1"/>
        <end position="23"/>
    </location>
</feature>
<evidence type="ECO:0000259" key="4">
    <source>
        <dbReference type="PROSITE" id="PS50076"/>
    </source>
</evidence>
<evidence type="ECO:0000313" key="5">
    <source>
        <dbReference type="EMBL" id="TFK49401.1"/>
    </source>
</evidence>
<dbReference type="PROSITE" id="PS50076">
    <property type="entry name" value="DNAJ_2"/>
    <property type="match status" value="1"/>
</dbReference>
<dbReference type="Proteomes" id="UP000305948">
    <property type="component" value="Unassembled WGS sequence"/>
</dbReference>